<dbReference type="AlphaFoldDB" id="A0A644X0W8"/>
<accession>A0A644X0W8</accession>
<proteinExistence type="predicted"/>
<name>A0A644X0W8_9ZZZZ</name>
<gene>
    <name evidence="1" type="ORF">SDC9_56095</name>
</gene>
<sequence length="1087" mass="122675">MLLKMYALSERAVIDRPLLRDSRFRFLPSARTASQIMLNYREYVLSKLWDNRDGGNFGAYCLLVRRFLPYLAYQMCTDEFWSGIIRDGMDSILNLFFYLLTLPKSAMELREYGYPTFAENREELTLASFDKDLSRVRAVESTLLMDHPDSVIQNAEKMSLNLSLFDSHEEFQQLMDPQWQKSADPYGDLRLASQRNSRVLSMLLDTGLLRLEDGGYFFAHDSMREIFCADWLFQALSRRTRPDDLKEALGRYHLSRAVCRRLGELCGEDCAPLRGALDSLRGLFDPINSLSLDHCRDETMEILSEDWIYFSNLIWLINMMLPKSRPLTSEELEQLLDADELPLEVPDKSYFPLLPMPSIQNLTLRFTLGNMKEHTRLTLLSCVEYAGAMGGSFATAAANLTEALLLCRGTLAGEDLSRLDLSRARLRTASLTGAKFDGAFLPLDNLREIDLPTDSGYRRMEYGPSGRFLYLAYTKTLFCLDLWEEHLVFSLAVSPETHGDAALVHFILLPEQGWLAVILSDNTVCIMNAGTGEGLLEFCPLSGDDDHLRLTCAVPEEGGRLGLQLEGPGNHFKILCFLLLQDKNGNLTVRPDSEKDHARYTKLEEFKNGKITRRGYSLQCQCLEVREYAIGENADKSSFRFLGRGFVYSGAVYSKREDRVMLLGIEGLEEYDVTSGFPTARIVFRDQPVDGAFLDEAGAAHPVTRGGRIWTLAGPGEGGKLTGAGRISGILKSWTGDGRRLGDKLLCGIPSEQGKKYITDFTGKNGVVIPRRTSGGWPAVLTGDRILLTVNYPDLETAALFAGPSEEPGALLCQFDPFPDVENKRKLMFVKADLDYLEDTACVFLYGRADQIGLNEKYPARAGLFQVDLNSGAILPVDTVPLLKARADIHPRLLRDFKMILNENRKSFSFRLFYLDRNTVLMSFFDAWLTLEVELSAGRVLERYDGMTVTDLRRSEGGMVLLLGRFFDRETFEQENSKNISSIRLSEDNPKQKSPLDLLLGRFHNVSGPEEPGLLDFLRAAREASKRKFVLRRLTANPPIQVRFEDATELVKVEQLEVSGASMRGVMPEPSQWSREFFRRCGAILDN</sequence>
<comment type="caution">
    <text evidence="1">The sequence shown here is derived from an EMBL/GenBank/DDBJ whole genome shotgun (WGS) entry which is preliminary data.</text>
</comment>
<reference evidence="1" key="1">
    <citation type="submission" date="2019-08" db="EMBL/GenBank/DDBJ databases">
        <authorList>
            <person name="Kucharzyk K."/>
            <person name="Murdoch R.W."/>
            <person name="Higgins S."/>
            <person name="Loffler F."/>
        </authorList>
    </citation>
    <scope>NUCLEOTIDE SEQUENCE</scope>
</reference>
<protein>
    <submittedName>
        <fullName evidence="1">Uncharacterized protein</fullName>
    </submittedName>
</protein>
<dbReference type="EMBL" id="VSSQ01001609">
    <property type="protein sequence ID" value="MPM09772.1"/>
    <property type="molecule type" value="Genomic_DNA"/>
</dbReference>
<evidence type="ECO:0000313" key="1">
    <source>
        <dbReference type="EMBL" id="MPM09772.1"/>
    </source>
</evidence>
<organism evidence="1">
    <name type="scientific">bioreactor metagenome</name>
    <dbReference type="NCBI Taxonomy" id="1076179"/>
    <lineage>
        <taxon>unclassified sequences</taxon>
        <taxon>metagenomes</taxon>
        <taxon>ecological metagenomes</taxon>
    </lineage>
</organism>